<name>A0A1G7NTS5_THETY</name>
<evidence type="ECO:0000313" key="4">
    <source>
        <dbReference type="Proteomes" id="UP000183404"/>
    </source>
</evidence>
<comment type="cofactor">
    <cofactor evidence="1">
        <name>Mg(2+)</name>
        <dbReference type="ChEBI" id="CHEBI:18420"/>
    </cofactor>
</comment>
<organism evidence="3 4">
    <name type="scientific">Thermoanaerobacter thermohydrosulfuricus</name>
    <name type="common">Clostridium thermohydrosulfuricum</name>
    <dbReference type="NCBI Taxonomy" id="1516"/>
    <lineage>
        <taxon>Bacteria</taxon>
        <taxon>Bacillati</taxon>
        <taxon>Bacillota</taxon>
        <taxon>Clostridia</taxon>
        <taxon>Thermoanaerobacterales</taxon>
        <taxon>Thermoanaerobacteraceae</taxon>
        <taxon>Thermoanaerobacter</taxon>
    </lineage>
</organism>
<dbReference type="Pfam" id="PF00293">
    <property type="entry name" value="NUDIX"/>
    <property type="match status" value="1"/>
</dbReference>
<keyword evidence="2" id="KW-0378">Hydrolase</keyword>
<accession>A0A1G7NTS5</accession>
<dbReference type="GO" id="GO:0005829">
    <property type="term" value="C:cytosol"/>
    <property type="evidence" value="ECO:0007669"/>
    <property type="project" value="TreeGrafter"/>
</dbReference>
<dbReference type="SUPFAM" id="SSF55811">
    <property type="entry name" value="Nudix"/>
    <property type="match status" value="1"/>
</dbReference>
<dbReference type="PANTHER" id="PTHR11839:SF18">
    <property type="entry name" value="NUDIX HYDROLASE DOMAIN-CONTAINING PROTEIN"/>
    <property type="match status" value="1"/>
</dbReference>
<dbReference type="FunFam" id="3.90.79.10:FF:000024">
    <property type="entry name" value="ADP-ribose pyrophosphatase"/>
    <property type="match status" value="1"/>
</dbReference>
<dbReference type="Gene3D" id="3.90.79.10">
    <property type="entry name" value="Nucleoside Triphosphate Pyrophosphohydrolase"/>
    <property type="match status" value="1"/>
</dbReference>
<dbReference type="PROSITE" id="PS51462">
    <property type="entry name" value="NUDIX"/>
    <property type="match status" value="1"/>
</dbReference>
<dbReference type="PANTHER" id="PTHR11839">
    <property type="entry name" value="UDP/ADP-SUGAR PYROPHOSPHATASE"/>
    <property type="match status" value="1"/>
</dbReference>
<dbReference type="InterPro" id="IPR020084">
    <property type="entry name" value="NUDIX_hydrolase_CS"/>
</dbReference>
<dbReference type="GO" id="GO:0006753">
    <property type="term" value="P:nucleoside phosphate metabolic process"/>
    <property type="evidence" value="ECO:0007669"/>
    <property type="project" value="TreeGrafter"/>
</dbReference>
<dbReference type="InterPro" id="IPR000086">
    <property type="entry name" value="NUDIX_hydrolase_dom"/>
</dbReference>
<dbReference type="CDD" id="cd03424">
    <property type="entry name" value="NUDIX_ADPRase_Nudt5_UGPPase_Nudt14"/>
    <property type="match status" value="1"/>
</dbReference>
<evidence type="ECO:0000256" key="1">
    <source>
        <dbReference type="ARBA" id="ARBA00001946"/>
    </source>
</evidence>
<reference evidence="3 4" key="1">
    <citation type="submission" date="2016-10" db="EMBL/GenBank/DDBJ databases">
        <authorList>
            <person name="de Groot N.N."/>
        </authorList>
    </citation>
    <scope>NUCLEOTIDE SEQUENCE [LARGE SCALE GENOMIC DNA]</scope>
    <source>
        <strain evidence="3 4">DSM 569</strain>
    </source>
</reference>
<evidence type="ECO:0000256" key="2">
    <source>
        <dbReference type="ARBA" id="ARBA00022801"/>
    </source>
</evidence>
<dbReference type="PROSITE" id="PS00893">
    <property type="entry name" value="NUDIX_BOX"/>
    <property type="match status" value="1"/>
</dbReference>
<protein>
    <submittedName>
        <fullName evidence="3">ADP-ribose pyrophosphatase</fullName>
    </submittedName>
</protein>
<dbReference type="AlphaFoldDB" id="A0A1G7NTS5"/>
<dbReference type="GO" id="GO:0016787">
    <property type="term" value="F:hydrolase activity"/>
    <property type="evidence" value="ECO:0007669"/>
    <property type="project" value="UniProtKB-KW"/>
</dbReference>
<dbReference type="RefSeq" id="WP_003871244.1">
    <property type="nucleotide sequence ID" value="NZ_FNBS01000023.1"/>
</dbReference>
<sequence length="179" mass="20714">MEQKEVTVNTNKIFEGKIINLRVDEVKLPNGKVTTREIVEHPGGVSIVAVNEEGKILLVKQYRKPAEESLLEIPAGKLEKGEDPLICAKRELLEETGYEASFIKHLITFYTTPGFSNEKMYLYFAKDLKKYTAQPDEDEFLELYEYTPEELWEMILQNQIKDSKTIIGILYYLKMRSSL</sequence>
<dbReference type="Proteomes" id="UP000183404">
    <property type="component" value="Unassembled WGS sequence"/>
</dbReference>
<evidence type="ECO:0000313" key="3">
    <source>
        <dbReference type="EMBL" id="SDF77424.1"/>
    </source>
</evidence>
<dbReference type="EMBL" id="FNBS01000023">
    <property type="protein sequence ID" value="SDF77424.1"/>
    <property type="molecule type" value="Genomic_DNA"/>
</dbReference>
<dbReference type="InterPro" id="IPR015797">
    <property type="entry name" value="NUDIX_hydrolase-like_dom_sf"/>
</dbReference>
<proteinExistence type="predicted"/>
<gene>
    <name evidence="3" type="ORF">SAMN04244560_01209</name>
</gene>
<dbReference type="GO" id="GO:0019693">
    <property type="term" value="P:ribose phosphate metabolic process"/>
    <property type="evidence" value="ECO:0007669"/>
    <property type="project" value="TreeGrafter"/>
</dbReference>